<sequence>MAIQKTSLSRETLGEAAYRYLFQGFLNKELVPGTRLLMDELAEQMGISRTPVREALQRLEREGVIEPHGGRGYVVCETTTDELDHRYEAREAIEGYAVRRAATFEAEARAQLVAEYETLLTRPQTTAEEVFLANRDVHRMIVRALDNTYLVESFDLLWNRVLTSDIWARMLDNDDVVGSFDREHRPLFDAIASGDADHAHKIMLTHIHSGRSLHQI</sequence>
<accession>A0ABY4FTQ0</accession>
<dbReference type="Pfam" id="PF07729">
    <property type="entry name" value="FCD"/>
    <property type="match status" value="1"/>
</dbReference>
<keyword evidence="3" id="KW-0804">Transcription</keyword>
<dbReference type="Gene3D" id="1.20.120.530">
    <property type="entry name" value="GntR ligand-binding domain-like"/>
    <property type="match status" value="1"/>
</dbReference>
<dbReference type="PANTHER" id="PTHR43537">
    <property type="entry name" value="TRANSCRIPTIONAL REGULATOR, GNTR FAMILY"/>
    <property type="match status" value="1"/>
</dbReference>
<dbReference type="Proteomes" id="UP000831775">
    <property type="component" value="Chromosome"/>
</dbReference>
<dbReference type="Pfam" id="PF00392">
    <property type="entry name" value="GntR"/>
    <property type="match status" value="1"/>
</dbReference>
<evidence type="ECO:0000256" key="1">
    <source>
        <dbReference type="ARBA" id="ARBA00023015"/>
    </source>
</evidence>
<dbReference type="EMBL" id="CP095043">
    <property type="protein sequence ID" value="UOQ59668.1"/>
    <property type="molecule type" value="Genomic_DNA"/>
</dbReference>
<dbReference type="RefSeq" id="WP_244684808.1">
    <property type="nucleotide sequence ID" value="NZ_CP095043.1"/>
</dbReference>
<dbReference type="SMART" id="SM00345">
    <property type="entry name" value="HTH_GNTR"/>
    <property type="match status" value="1"/>
</dbReference>
<name>A0ABY4FTQ0_9MICO</name>
<dbReference type="InterPro" id="IPR000524">
    <property type="entry name" value="Tscrpt_reg_HTH_GntR"/>
</dbReference>
<evidence type="ECO:0000256" key="2">
    <source>
        <dbReference type="ARBA" id="ARBA00023125"/>
    </source>
</evidence>
<dbReference type="PRINTS" id="PR00033">
    <property type="entry name" value="HTHASNC"/>
</dbReference>
<protein>
    <submittedName>
        <fullName evidence="5">GntR family transcriptional regulator</fullName>
    </submittedName>
</protein>
<dbReference type="SUPFAM" id="SSF46785">
    <property type="entry name" value="Winged helix' DNA-binding domain"/>
    <property type="match status" value="1"/>
</dbReference>
<evidence type="ECO:0000313" key="5">
    <source>
        <dbReference type="EMBL" id="UOQ59668.1"/>
    </source>
</evidence>
<dbReference type="InterPro" id="IPR036388">
    <property type="entry name" value="WH-like_DNA-bd_sf"/>
</dbReference>
<evidence type="ECO:0000313" key="6">
    <source>
        <dbReference type="Proteomes" id="UP000831775"/>
    </source>
</evidence>
<dbReference type="InterPro" id="IPR008920">
    <property type="entry name" value="TF_FadR/GntR_C"/>
</dbReference>
<feature type="domain" description="HTH gntR-type" evidence="4">
    <location>
        <begin position="11"/>
        <end position="78"/>
    </location>
</feature>
<dbReference type="InterPro" id="IPR011711">
    <property type="entry name" value="GntR_C"/>
</dbReference>
<evidence type="ECO:0000259" key="4">
    <source>
        <dbReference type="PROSITE" id="PS50949"/>
    </source>
</evidence>
<dbReference type="SMART" id="SM00895">
    <property type="entry name" value="FCD"/>
    <property type="match status" value="1"/>
</dbReference>
<dbReference type="CDD" id="cd07377">
    <property type="entry name" value="WHTH_GntR"/>
    <property type="match status" value="1"/>
</dbReference>
<proteinExistence type="predicted"/>
<dbReference type="PANTHER" id="PTHR43537:SF24">
    <property type="entry name" value="GLUCONATE OPERON TRANSCRIPTIONAL REPRESSOR"/>
    <property type="match status" value="1"/>
</dbReference>
<dbReference type="InterPro" id="IPR000485">
    <property type="entry name" value="AsnC-type_HTH_dom"/>
</dbReference>
<dbReference type="InterPro" id="IPR036390">
    <property type="entry name" value="WH_DNA-bd_sf"/>
</dbReference>
<organism evidence="5 6">
    <name type="scientific">Leucobacter rhizosphaerae</name>
    <dbReference type="NCBI Taxonomy" id="2932245"/>
    <lineage>
        <taxon>Bacteria</taxon>
        <taxon>Bacillati</taxon>
        <taxon>Actinomycetota</taxon>
        <taxon>Actinomycetes</taxon>
        <taxon>Micrococcales</taxon>
        <taxon>Microbacteriaceae</taxon>
        <taxon>Leucobacter</taxon>
    </lineage>
</organism>
<gene>
    <name evidence="5" type="ORF">MUN76_11495</name>
</gene>
<reference evidence="5 6" key="1">
    <citation type="submission" date="2022-04" db="EMBL/GenBank/DDBJ databases">
        <title>Leucobacter sp. isolated from rhizosphere of onion.</title>
        <authorList>
            <person name="Won M."/>
            <person name="Lee C.-M."/>
            <person name="Woen H.-Y."/>
            <person name="Kwon S.-W."/>
        </authorList>
    </citation>
    <scope>NUCLEOTIDE SEQUENCE [LARGE SCALE GENOMIC DNA]</scope>
    <source>
        <strain evidence="5 6">H25R-14</strain>
    </source>
</reference>
<keyword evidence="6" id="KW-1185">Reference proteome</keyword>
<dbReference type="PRINTS" id="PR00035">
    <property type="entry name" value="HTHGNTR"/>
</dbReference>
<dbReference type="Gene3D" id="1.10.10.10">
    <property type="entry name" value="Winged helix-like DNA-binding domain superfamily/Winged helix DNA-binding domain"/>
    <property type="match status" value="1"/>
</dbReference>
<evidence type="ECO:0000256" key="3">
    <source>
        <dbReference type="ARBA" id="ARBA00023163"/>
    </source>
</evidence>
<keyword evidence="1" id="KW-0805">Transcription regulation</keyword>
<keyword evidence="2" id="KW-0238">DNA-binding</keyword>
<dbReference type="PROSITE" id="PS50949">
    <property type="entry name" value="HTH_GNTR"/>
    <property type="match status" value="1"/>
</dbReference>
<dbReference type="SUPFAM" id="SSF48008">
    <property type="entry name" value="GntR ligand-binding domain-like"/>
    <property type="match status" value="1"/>
</dbReference>